<dbReference type="OMA" id="YKNTFTR"/>
<dbReference type="InParanoid" id="E2C588"/>
<dbReference type="AlphaFoldDB" id="E2C588"/>
<name>E2C588_HARSA</name>
<feature type="compositionally biased region" description="Basic and acidic residues" evidence="2">
    <location>
        <begin position="507"/>
        <end position="525"/>
    </location>
</feature>
<feature type="region of interest" description="Disordered" evidence="2">
    <location>
        <begin position="458"/>
        <end position="550"/>
    </location>
</feature>
<evidence type="ECO:0000313" key="4">
    <source>
        <dbReference type="Proteomes" id="UP000008237"/>
    </source>
</evidence>
<reference evidence="3 4" key="1">
    <citation type="journal article" date="2010" name="Science">
        <title>Genomic comparison of the ants Camponotus floridanus and Harpegnathos saltator.</title>
        <authorList>
            <person name="Bonasio R."/>
            <person name="Zhang G."/>
            <person name="Ye C."/>
            <person name="Mutti N.S."/>
            <person name="Fang X."/>
            <person name="Qin N."/>
            <person name="Donahue G."/>
            <person name="Yang P."/>
            <person name="Li Q."/>
            <person name="Li C."/>
            <person name="Zhang P."/>
            <person name="Huang Z."/>
            <person name="Berger S.L."/>
            <person name="Reinberg D."/>
            <person name="Wang J."/>
            <person name="Liebig J."/>
        </authorList>
    </citation>
    <scope>NUCLEOTIDE SEQUENCE [LARGE SCALE GENOMIC DNA]</scope>
    <source>
        <strain evidence="3 4">R22 G/1</strain>
    </source>
</reference>
<feature type="compositionally biased region" description="Polar residues" evidence="2">
    <location>
        <begin position="333"/>
        <end position="352"/>
    </location>
</feature>
<feature type="compositionally biased region" description="Low complexity" evidence="2">
    <location>
        <begin position="459"/>
        <end position="478"/>
    </location>
</feature>
<dbReference type="EMBL" id="GL452767">
    <property type="protein sequence ID" value="EFN76909.1"/>
    <property type="molecule type" value="Genomic_DNA"/>
</dbReference>
<proteinExistence type="predicted"/>
<keyword evidence="4" id="KW-1185">Reference proteome</keyword>
<feature type="coiled-coil region" evidence="1">
    <location>
        <begin position="266"/>
        <end position="293"/>
    </location>
</feature>
<organism evidence="4">
    <name type="scientific">Harpegnathos saltator</name>
    <name type="common">Jerdon's jumping ant</name>
    <dbReference type="NCBI Taxonomy" id="610380"/>
    <lineage>
        <taxon>Eukaryota</taxon>
        <taxon>Metazoa</taxon>
        <taxon>Ecdysozoa</taxon>
        <taxon>Arthropoda</taxon>
        <taxon>Hexapoda</taxon>
        <taxon>Insecta</taxon>
        <taxon>Pterygota</taxon>
        <taxon>Neoptera</taxon>
        <taxon>Endopterygota</taxon>
        <taxon>Hymenoptera</taxon>
        <taxon>Apocrita</taxon>
        <taxon>Aculeata</taxon>
        <taxon>Formicoidea</taxon>
        <taxon>Formicidae</taxon>
        <taxon>Ponerinae</taxon>
        <taxon>Ponerini</taxon>
        <taxon>Harpegnathos</taxon>
    </lineage>
</organism>
<feature type="region of interest" description="Disordered" evidence="2">
    <location>
        <begin position="48"/>
        <end position="100"/>
    </location>
</feature>
<feature type="compositionally biased region" description="Polar residues" evidence="2">
    <location>
        <begin position="487"/>
        <end position="498"/>
    </location>
</feature>
<feature type="compositionally biased region" description="Polar residues" evidence="2">
    <location>
        <begin position="76"/>
        <end position="90"/>
    </location>
</feature>
<dbReference type="KEGG" id="hst:105190129"/>
<feature type="compositionally biased region" description="Polar residues" evidence="2">
    <location>
        <begin position="54"/>
        <end position="67"/>
    </location>
</feature>
<evidence type="ECO:0000256" key="2">
    <source>
        <dbReference type="SAM" id="MobiDB-lite"/>
    </source>
</evidence>
<feature type="region of interest" description="Disordered" evidence="2">
    <location>
        <begin position="570"/>
        <end position="611"/>
    </location>
</feature>
<sequence>MHYQMYDVEEEFEPRIIPKPTTKLDHFTMPSVPEVSLIFEKPIRARNLNDGDIGSSSVKSTQPVQSSDKSKEHINIASNSDSHNSYTVHGTSSSSDIPDSYTSWKQQIYSRENNHVNTTRVPPLRKNVYSYNHASQSAVQDAIAQKPQEQDKICDTQNRLINMRPNDGIQEKSVKFKCSDMENPHSHKPTETLLLSSDKRQLLSCNPLQKATCVTDPAARMPSNVFVDALKQNEHLQIPYTSCPYPLQQFYPPSYSSRDVDNNETVKTLLQLVNSQSEQIKTLQSQVDRLVRLQEESFRSKSTCACSSSHANQVFGYSAINCYDTRAQSHNQVAEQTAGQNLPVTENKSQESYGGDRDNSKLEMASSDQQPKKAFMEQKVSIGVMTSFEFTVQNSPFLVDSEVYEEKRTVGSAGETDDINRRNVVNVHDTPEPVKRYKNTFTRKLGTAQLENIVEDTESYLSSSHQQSSNFNASSSARDSGRHTPKQSDPYNTTNISESPKMHRRHAADLNREKVHEKETYIRESDDGDTDEQIQDIRTMPSAPRYIERGSKNASYDKAFVVNDVVNNYTATDRENSNERPSADRKNPRTHTHTTPTTNYYQSHRNKESNANVREAKNVNESIALSGGDLRIFERPPPTPEPSIHVEMQEYTSDDESDKVKRTSKIGWTFYNNVLGQVNELLQNSSVTDDKEHHETKISRGVEQDDDTEATRVALHTVKAATLEQLRKLGIDITDKEHKELNDNSKTVDFDSSYYPRLDHQANMMHATSIVNDTNTSMHMKALALKYLSDEELTDIALHKQGSSSLKHLMLSNMQGTNLSFATMRYLERYQLLPGRNQDVQTADIGQVYAEVASKRTDFKPTTAKNSPALRQFPFVRTPGTTCPSRILDISTLKRQPKLL</sequence>
<feature type="compositionally biased region" description="Basic and acidic residues" evidence="2">
    <location>
        <begin position="572"/>
        <end position="587"/>
    </location>
</feature>
<dbReference type="Proteomes" id="UP000008237">
    <property type="component" value="Unassembled WGS sequence"/>
</dbReference>
<dbReference type="OrthoDB" id="76173at2759"/>
<protein>
    <submittedName>
        <fullName evidence="3">SCL-interrupting locus protein-like protein</fullName>
    </submittedName>
</protein>
<accession>E2C588</accession>
<feature type="region of interest" description="Disordered" evidence="2">
    <location>
        <begin position="333"/>
        <end position="372"/>
    </location>
</feature>
<evidence type="ECO:0000256" key="1">
    <source>
        <dbReference type="SAM" id="Coils"/>
    </source>
</evidence>
<gene>
    <name evidence="3" type="ORF">EAI_10451</name>
</gene>
<feature type="compositionally biased region" description="Low complexity" evidence="2">
    <location>
        <begin position="91"/>
        <end position="100"/>
    </location>
</feature>
<keyword evidence="1" id="KW-0175">Coiled coil</keyword>
<evidence type="ECO:0000313" key="3">
    <source>
        <dbReference type="EMBL" id="EFN76909.1"/>
    </source>
</evidence>